<sequence>MRRLILPLLLLVGAILSLDAGTPSRRHSHRRRPPAGEPLGVAVPSRTQPSPAAPEPPSEERLDRDQLQAFYELAEWSWFAPLWDFRIDRGSVACYTARHRVEHDTVLAASTPELLREALEQYQPYSPTRPRLTHRERFERQREEEIKDAARASGEWPDLMGGA</sequence>
<name>A0ABV8FPB0_9ACTN</name>
<dbReference type="RefSeq" id="WP_378532654.1">
    <property type="nucleotide sequence ID" value="NZ_JBHSBH010000007.1"/>
</dbReference>
<feature type="compositionally biased region" description="Basic residues" evidence="1">
    <location>
        <begin position="24"/>
        <end position="33"/>
    </location>
</feature>
<evidence type="ECO:0000313" key="2">
    <source>
        <dbReference type="EMBL" id="MFC3996526.1"/>
    </source>
</evidence>
<feature type="region of interest" description="Disordered" evidence="1">
    <location>
        <begin position="127"/>
        <end position="163"/>
    </location>
</feature>
<feature type="region of interest" description="Disordered" evidence="1">
    <location>
        <begin position="22"/>
        <end position="64"/>
    </location>
</feature>
<keyword evidence="3" id="KW-1185">Reference proteome</keyword>
<gene>
    <name evidence="2" type="ORF">ACFOVU_11405</name>
</gene>
<proteinExistence type="predicted"/>
<evidence type="ECO:0000256" key="1">
    <source>
        <dbReference type="SAM" id="MobiDB-lite"/>
    </source>
</evidence>
<organism evidence="2 3">
    <name type="scientific">Nocardiopsis sediminis</name>
    <dbReference type="NCBI Taxonomy" id="1778267"/>
    <lineage>
        <taxon>Bacteria</taxon>
        <taxon>Bacillati</taxon>
        <taxon>Actinomycetota</taxon>
        <taxon>Actinomycetes</taxon>
        <taxon>Streptosporangiales</taxon>
        <taxon>Nocardiopsidaceae</taxon>
        <taxon>Nocardiopsis</taxon>
    </lineage>
</organism>
<reference evidence="3" key="1">
    <citation type="journal article" date="2019" name="Int. J. Syst. Evol. Microbiol.">
        <title>The Global Catalogue of Microorganisms (GCM) 10K type strain sequencing project: providing services to taxonomists for standard genome sequencing and annotation.</title>
        <authorList>
            <consortium name="The Broad Institute Genomics Platform"/>
            <consortium name="The Broad Institute Genome Sequencing Center for Infectious Disease"/>
            <person name="Wu L."/>
            <person name="Ma J."/>
        </authorList>
    </citation>
    <scope>NUCLEOTIDE SEQUENCE [LARGE SCALE GENOMIC DNA]</scope>
    <source>
        <strain evidence="3">TBRC 1826</strain>
    </source>
</reference>
<comment type="caution">
    <text evidence="2">The sequence shown here is derived from an EMBL/GenBank/DDBJ whole genome shotgun (WGS) entry which is preliminary data.</text>
</comment>
<protein>
    <submittedName>
        <fullName evidence="2">Uncharacterized protein</fullName>
    </submittedName>
</protein>
<dbReference type="EMBL" id="JBHSBH010000007">
    <property type="protein sequence ID" value="MFC3996526.1"/>
    <property type="molecule type" value="Genomic_DNA"/>
</dbReference>
<feature type="compositionally biased region" description="Basic and acidic residues" evidence="1">
    <location>
        <begin position="133"/>
        <end position="150"/>
    </location>
</feature>
<dbReference type="Proteomes" id="UP001595847">
    <property type="component" value="Unassembled WGS sequence"/>
</dbReference>
<evidence type="ECO:0000313" key="3">
    <source>
        <dbReference type="Proteomes" id="UP001595847"/>
    </source>
</evidence>
<accession>A0ABV8FPB0</accession>